<proteinExistence type="predicted"/>
<keyword evidence="3" id="KW-1185">Reference proteome</keyword>
<dbReference type="Gramene" id="OE9A088566T2">
    <property type="protein sequence ID" value="OE9A088566C2"/>
    <property type="gene ID" value="OE9A088566"/>
</dbReference>
<feature type="region of interest" description="Disordered" evidence="1">
    <location>
        <begin position="51"/>
        <end position="109"/>
    </location>
</feature>
<reference evidence="2 3" key="1">
    <citation type="submission" date="2019-12" db="EMBL/GenBank/DDBJ databases">
        <authorList>
            <person name="Alioto T."/>
            <person name="Alioto T."/>
            <person name="Gomez Garrido J."/>
        </authorList>
    </citation>
    <scope>NUCLEOTIDE SEQUENCE [LARGE SCALE GENOMIC DNA]</scope>
</reference>
<dbReference type="EMBL" id="CACTIH010002200">
    <property type="protein sequence ID" value="CAA2974817.1"/>
    <property type="molecule type" value="Genomic_DNA"/>
</dbReference>
<feature type="compositionally biased region" description="Polar residues" evidence="1">
    <location>
        <begin position="85"/>
        <end position="94"/>
    </location>
</feature>
<evidence type="ECO:0000313" key="2">
    <source>
        <dbReference type="EMBL" id="CAA2974817.1"/>
    </source>
</evidence>
<sequence length="152" mass="17121">MVVEQKIKENPRYGKFKDNDNTEIYHKYSRLFGGSCDSMKYALTPTKLSQRGFDLGANSNSDDPNDTLPINAETTDSSDDPTPRLGSSSMNISLRRSGEKRKGKHAKGKWKKFGTREVLESVDNLACALREMASAIRTKEEVRMTLHECIDD</sequence>
<evidence type="ECO:0000256" key="1">
    <source>
        <dbReference type="SAM" id="MobiDB-lite"/>
    </source>
</evidence>
<gene>
    <name evidence="2" type="ORF">OLEA9_A088566</name>
</gene>
<evidence type="ECO:0000313" key="3">
    <source>
        <dbReference type="Proteomes" id="UP000594638"/>
    </source>
</evidence>
<dbReference type="Proteomes" id="UP000594638">
    <property type="component" value="Unassembled WGS sequence"/>
</dbReference>
<comment type="caution">
    <text evidence="2">The sequence shown here is derived from an EMBL/GenBank/DDBJ whole genome shotgun (WGS) entry which is preliminary data.</text>
</comment>
<dbReference type="AlphaFoldDB" id="A0A8S0R724"/>
<name>A0A8S0R724_OLEEU</name>
<organism evidence="2 3">
    <name type="scientific">Olea europaea subsp. europaea</name>
    <dbReference type="NCBI Taxonomy" id="158383"/>
    <lineage>
        <taxon>Eukaryota</taxon>
        <taxon>Viridiplantae</taxon>
        <taxon>Streptophyta</taxon>
        <taxon>Embryophyta</taxon>
        <taxon>Tracheophyta</taxon>
        <taxon>Spermatophyta</taxon>
        <taxon>Magnoliopsida</taxon>
        <taxon>eudicotyledons</taxon>
        <taxon>Gunneridae</taxon>
        <taxon>Pentapetalae</taxon>
        <taxon>asterids</taxon>
        <taxon>lamiids</taxon>
        <taxon>Lamiales</taxon>
        <taxon>Oleaceae</taxon>
        <taxon>Oleeae</taxon>
        <taxon>Olea</taxon>
    </lineage>
</organism>
<accession>A0A8S0R724</accession>
<feature type="compositionally biased region" description="Basic residues" evidence="1">
    <location>
        <begin position="98"/>
        <end position="109"/>
    </location>
</feature>
<protein>
    <submittedName>
        <fullName evidence="2">Uncharacterized protein</fullName>
    </submittedName>
</protein>
<dbReference type="Gramene" id="OE9A088566T1">
    <property type="protein sequence ID" value="OE9A088566C1"/>
    <property type="gene ID" value="OE9A088566"/>
</dbReference>